<dbReference type="PANTHER" id="PTHR46098:SF1">
    <property type="entry name" value="TRNA (CYTOSINE(38)-C(5))-METHYLTRANSFERASE"/>
    <property type="match status" value="1"/>
</dbReference>
<evidence type="ECO:0000256" key="1">
    <source>
        <dbReference type="ARBA" id="ARBA00022603"/>
    </source>
</evidence>
<keyword evidence="1 4" id="KW-0489">Methyltransferase</keyword>
<organism evidence="6 7">
    <name type="scientific">Durusdinium trenchii</name>
    <dbReference type="NCBI Taxonomy" id="1381693"/>
    <lineage>
        <taxon>Eukaryota</taxon>
        <taxon>Sar</taxon>
        <taxon>Alveolata</taxon>
        <taxon>Dinophyceae</taxon>
        <taxon>Suessiales</taxon>
        <taxon>Symbiodiniaceae</taxon>
        <taxon>Durusdinium</taxon>
    </lineage>
</organism>
<dbReference type="InterPro" id="IPR029063">
    <property type="entry name" value="SAM-dependent_MTases_sf"/>
</dbReference>
<keyword evidence="3 4" id="KW-0949">S-adenosyl-L-methionine</keyword>
<evidence type="ECO:0000256" key="4">
    <source>
        <dbReference type="PROSITE-ProRule" id="PRU01016"/>
    </source>
</evidence>
<comment type="similarity">
    <text evidence="4">Belongs to the class I-like SAM-binding methyltransferase superfamily. C5-methyltransferase family.</text>
</comment>
<evidence type="ECO:0000256" key="3">
    <source>
        <dbReference type="ARBA" id="ARBA00022691"/>
    </source>
</evidence>
<protein>
    <recommendedName>
        <fullName evidence="8">DNA (cytosine-5-)-methyltransferase</fullName>
    </recommendedName>
</protein>
<dbReference type="SUPFAM" id="SSF53335">
    <property type="entry name" value="S-adenosyl-L-methionine-dependent methyltransferases"/>
    <property type="match status" value="1"/>
</dbReference>
<dbReference type="Proteomes" id="UP001642484">
    <property type="component" value="Unassembled WGS sequence"/>
</dbReference>
<dbReference type="Pfam" id="PF00145">
    <property type="entry name" value="DNA_methylase"/>
    <property type="match status" value="1"/>
</dbReference>
<feature type="active site" evidence="4">
    <location>
        <position position="268"/>
    </location>
</feature>
<comment type="caution">
    <text evidence="6">The sequence shown here is derived from an EMBL/GenBank/DDBJ whole genome shotgun (WGS) entry which is preliminary data.</text>
</comment>
<dbReference type="InterPro" id="IPR001525">
    <property type="entry name" value="C5_MeTfrase"/>
</dbReference>
<evidence type="ECO:0000256" key="5">
    <source>
        <dbReference type="SAM" id="MobiDB-lite"/>
    </source>
</evidence>
<sequence length="433" mass="48948">SCCGSDCCWPAMISNVDRLSDEESLETETMKTKDRGPGVTKTQAKYPKSGVAPPVVPFEPVCRPHAAPLSMRLVPEKVKSDNVKTTKLMSKPIVMQSFGSVRLYGATYRANIGYLSQRGKQDFGTQICYWDQYKRACRANKVKRNGQHRFVPPLLAEWIAGIPRDWTLPECGKVCRERYNELFPPVSEEAAYPVISMFSGIGGLELGLREVCFPIQYVEQNEHCVAVLRSRMFEKMIADGPVAEDVTTYIPSPSIKKRARGICAGFPCQDICQAGHCLGLQGERSYLVDHVFRVADECESVSFVFLENVAYLLSAAMSHVMDYVLQELTRRGLRVRWTTVTGHMVGVQVCRERVFLLATKGDFHFQNLTLMTSDEMESRALEPWNHRDRPELHCWLSTECTQQDQQRLQSVGNMVIPRCAQLALHVLEHSMRA</sequence>
<dbReference type="PANTHER" id="PTHR46098">
    <property type="entry name" value="TRNA (CYTOSINE(38)-C(5))-METHYLTRANSFERASE"/>
    <property type="match status" value="1"/>
</dbReference>
<feature type="region of interest" description="Disordered" evidence="5">
    <location>
        <begin position="21"/>
        <end position="48"/>
    </location>
</feature>
<dbReference type="InterPro" id="IPR050750">
    <property type="entry name" value="C5-MTase"/>
</dbReference>
<feature type="non-terminal residue" evidence="6">
    <location>
        <position position="1"/>
    </location>
</feature>
<name>A0ABP0L0S5_9DINO</name>
<evidence type="ECO:0000313" key="7">
    <source>
        <dbReference type="Proteomes" id="UP001642484"/>
    </source>
</evidence>
<keyword evidence="2 4" id="KW-0808">Transferase</keyword>
<reference evidence="6 7" key="1">
    <citation type="submission" date="2024-02" db="EMBL/GenBank/DDBJ databases">
        <authorList>
            <person name="Chen Y."/>
            <person name="Shah S."/>
            <person name="Dougan E. K."/>
            <person name="Thang M."/>
            <person name="Chan C."/>
        </authorList>
    </citation>
    <scope>NUCLEOTIDE SEQUENCE [LARGE SCALE GENOMIC DNA]</scope>
</reference>
<accession>A0ABP0L0S5</accession>
<dbReference type="PROSITE" id="PS51679">
    <property type="entry name" value="SAM_MT_C5"/>
    <property type="match status" value="1"/>
</dbReference>
<evidence type="ECO:0000256" key="2">
    <source>
        <dbReference type="ARBA" id="ARBA00022679"/>
    </source>
</evidence>
<proteinExistence type="inferred from homology"/>
<dbReference type="EMBL" id="CAXAMN010010702">
    <property type="protein sequence ID" value="CAK9032421.1"/>
    <property type="molecule type" value="Genomic_DNA"/>
</dbReference>
<dbReference type="PRINTS" id="PR00105">
    <property type="entry name" value="C5METTRFRASE"/>
</dbReference>
<keyword evidence="7" id="KW-1185">Reference proteome</keyword>
<gene>
    <name evidence="6" type="ORF">CCMP2556_LOCUS18682</name>
</gene>
<evidence type="ECO:0008006" key="8">
    <source>
        <dbReference type="Google" id="ProtNLM"/>
    </source>
</evidence>
<evidence type="ECO:0000313" key="6">
    <source>
        <dbReference type="EMBL" id="CAK9032421.1"/>
    </source>
</evidence>
<dbReference type="Gene3D" id="3.40.50.150">
    <property type="entry name" value="Vaccinia Virus protein VP39"/>
    <property type="match status" value="1"/>
</dbReference>